<evidence type="ECO:0000313" key="1">
    <source>
        <dbReference type="EMBL" id="QJT41282.1"/>
    </source>
</evidence>
<dbReference type="Proteomes" id="UP000502657">
    <property type="component" value="Plasmid pAeme5"/>
</dbReference>
<gene>
    <name evidence="1" type="ORF">E4188_22555</name>
</gene>
<accession>A0ABX6NY13</accession>
<keyword evidence="1" id="KW-0614">Plasmid</keyword>
<dbReference type="RefSeq" id="WP_171270159.1">
    <property type="nucleotide sequence ID" value="NZ_CP038446.1"/>
</dbReference>
<sequence length="79" mass="9116">MNIEDMISQVQPHLMPGYQLAISASAHGASQVEISRDNELVWRSWTFEPDFPFNFHRELCRVYVGPDSLDAVFDLNQTF</sequence>
<keyword evidence="2" id="KW-1185">Reference proteome</keyword>
<proteinExistence type="predicted"/>
<organism evidence="1 2">
    <name type="scientific">Aeromonas media</name>
    <dbReference type="NCBI Taxonomy" id="651"/>
    <lineage>
        <taxon>Bacteria</taxon>
        <taxon>Pseudomonadati</taxon>
        <taxon>Pseudomonadota</taxon>
        <taxon>Gammaproteobacteria</taxon>
        <taxon>Aeromonadales</taxon>
        <taxon>Aeromonadaceae</taxon>
        <taxon>Aeromonas</taxon>
    </lineage>
</organism>
<dbReference type="EMBL" id="CP038449">
    <property type="protein sequence ID" value="QJT41282.1"/>
    <property type="molecule type" value="Genomic_DNA"/>
</dbReference>
<geneLocation type="plasmid" evidence="2">
    <name>paeme5</name>
</geneLocation>
<reference evidence="1 2" key="1">
    <citation type="submission" date="2019-03" db="EMBL/GenBank/DDBJ databases">
        <title>Novel transposon Tn6433 accelerates the dissemination of tet(E) in Aeromonas from aerobic biofilm under oxytetracycline stress.</title>
        <authorList>
            <person name="Shi Y."/>
            <person name="Tian Z."/>
            <person name="Zhang Y."/>
            <person name="Zhang H."/>
            <person name="Yang M."/>
        </authorList>
    </citation>
    <scope>NUCLEOTIDE SEQUENCE [LARGE SCALE GENOMIC DNA]</scope>
    <source>
        <strain evidence="1 2">R50-22</strain>
        <plasmid evidence="2">paeme5</plasmid>
    </source>
</reference>
<protein>
    <submittedName>
        <fullName evidence="1">Uncharacterized protein</fullName>
    </submittedName>
</protein>
<evidence type="ECO:0000313" key="2">
    <source>
        <dbReference type="Proteomes" id="UP000502657"/>
    </source>
</evidence>
<name>A0ABX6NY13_AERME</name>